<dbReference type="EMBL" id="JACASF010000013">
    <property type="protein sequence ID" value="KAF6437924.1"/>
    <property type="molecule type" value="Genomic_DNA"/>
</dbReference>
<evidence type="ECO:0000313" key="2">
    <source>
        <dbReference type="EMBL" id="KAF6437924.1"/>
    </source>
</evidence>
<name>A0A7J8ER32_MOLMO</name>
<sequence length="124" mass="13255">MTASRGLATLALAEGVDEVTSGLSRQCHLSPRPPEEGTRMGGIPGRSSLLSDPRRERSGAWSFRLPVGLGLPDITLGPQVALEIPRQEGLICMISFGRRWGEVGRTARKLDEGKPLTPSPPASK</sequence>
<protein>
    <submittedName>
        <fullName evidence="2">Uncharacterized protein</fullName>
    </submittedName>
</protein>
<feature type="region of interest" description="Disordered" evidence="1">
    <location>
        <begin position="22"/>
        <end position="54"/>
    </location>
</feature>
<keyword evidence="3" id="KW-1185">Reference proteome</keyword>
<dbReference type="AlphaFoldDB" id="A0A7J8ER32"/>
<accession>A0A7J8ER32</accession>
<evidence type="ECO:0000256" key="1">
    <source>
        <dbReference type="SAM" id="MobiDB-lite"/>
    </source>
</evidence>
<feature type="region of interest" description="Disordered" evidence="1">
    <location>
        <begin position="105"/>
        <end position="124"/>
    </location>
</feature>
<dbReference type="Proteomes" id="UP000550707">
    <property type="component" value="Unassembled WGS sequence"/>
</dbReference>
<gene>
    <name evidence="2" type="ORF">HJG59_008647</name>
</gene>
<comment type="caution">
    <text evidence="2">The sequence shown here is derived from an EMBL/GenBank/DDBJ whole genome shotgun (WGS) entry which is preliminary data.</text>
</comment>
<dbReference type="InParanoid" id="A0A7J8ER32"/>
<organism evidence="2 3">
    <name type="scientific">Molossus molossus</name>
    <name type="common">Pallas' mastiff bat</name>
    <name type="synonym">Vespertilio molossus</name>
    <dbReference type="NCBI Taxonomy" id="27622"/>
    <lineage>
        <taxon>Eukaryota</taxon>
        <taxon>Metazoa</taxon>
        <taxon>Chordata</taxon>
        <taxon>Craniata</taxon>
        <taxon>Vertebrata</taxon>
        <taxon>Euteleostomi</taxon>
        <taxon>Mammalia</taxon>
        <taxon>Eutheria</taxon>
        <taxon>Laurasiatheria</taxon>
        <taxon>Chiroptera</taxon>
        <taxon>Yangochiroptera</taxon>
        <taxon>Molossidae</taxon>
        <taxon>Molossus</taxon>
    </lineage>
</organism>
<evidence type="ECO:0000313" key="3">
    <source>
        <dbReference type="Proteomes" id="UP000550707"/>
    </source>
</evidence>
<reference evidence="2 3" key="1">
    <citation type="journal article" date="2020" name="Nature">
        <title>Six reference-quality genomes reveal evolution of bat adaptations.</title>
        <authorList>
            <person name="Jebb D."/>
            <person name="Huang Z."/>
            <person name="Pippel M."/>
            <person name="Hughes G.M."/>
            <person name="Lavrichenko K."/>
            <person name="Devanna P."/>
            <person name="Winkler S."/>
            <person name="Jermiin L.S."/>
            <person name="Skirmuntt E.C."/>
            <person name="Katzourakis A."/>
            <person name="Burkitt-Gray L."/>
            <person name="Ray D.A."/>
            <person name="Sullivan K.A.M."/>
            <person name="Roscito J.G."/>
            <person name="Kirilenko B.M."/>
            <person name="Davalos L.M."/>
            <person name="Corthals A.P."/>
            <person name="Power M.L."/>
            <person name="Jones G."/>
            <person name="Ransome R.D."/>
            <person name="Dechmann D.K.N."/>
            <person name="Locatelli A.G."/>
            <person name="Puechmaille S.J."/>
            <person name="Fedrigo O."/>
            <person name="Jarvis E.D."/>
            <person name="Hiller M."/>
            <person name="Vernes S.C."/>
            <person name="Myers E.W."/>
            <person name="Teeling E.C."/>
        </authorList>
    </citation>
    <scope>NUCLEOTIDE SEQUENCE [LARGE SCALE GENOMIC DNA]</scope>
    <source>
        <strain evidence="2">MMolMol1</strain>
        <tissue evidence="2">Muscle</tissue>
    </source>
</reference>
<proteinExistence type="predicted"/>